<organism evidence="1 2">
    <name type="scientific">Smallanthus sonchifolius</name>
    <dbReference type="NCBI Taxonomy" id="185202"/>
    <lineage>
        <taxon>Eukaryota</taxon>
        <taxon>Viridiplantae</taxon>
        <taxon>Streptophyta</taxon>
        <taxon>Embryophyta</taxon>
        <taxon>Tracheophyta</taxon>
        <taxon>Spermatophyta</taxon>
        <taxon>Magnoliopsida</taxon>
        <taxon>eudicotyledons</taxon>
        <taxon>Gunneridae</taxon>
        <taxon>Pentapetalae</taxon>
        <taxon>asterids</taxon>
        <taxon>campanulids</taxon>
        <taxon>Asterales</taxon>
        <taxon>Asteraceae</taxon>
        <taxon>Asteroideae</taxon>
        <taxon>Heliantheae alliance</taxon>
        <taxon>Millerieae</taxon>
        <taxon>Smallanthus</taxon>
    </lineage>
</organism>
<proteinExistence type="predicted"/>
<evidence type="ECO:0000313" key="2">
    <source>
        <dbReference type="Proteomes" id="UP001056120"/>
    </source>
</evidence>
<protein>
    <submittedName>
        <fullName evidence="1">Uncharacterized protein</fullName>
    </submittedName>
</protein>
<evidence type="ECO:0000313" key="1">
    <source>
        <dbReference type="EMBL" id="KAI3809180.1"/>
    </source>
</evidence>
<keyword evidence="2" id="KW-1185">Reference proteome</keyword>
<reference evidence="1 2" key="2">
    <citation type="journal article" date="2022" name="Mol. Ecol. Resour.">
        <title>The genomes of chicory, endive, great burdock and yacon provide insights into Asteraceae paleo-polyploidization history and plant inulin production.</title>
        <authorList>
            <person name="Fan W."/>
            <person name="Wang S."/>
            <person name="Wang H."/>
            <person name="Wang A."/>
            <person name="Jiang F."/>
            <person name="Liu H."/>
            <person name="Zhao H."/>
            <person name="Xu D."/>
            <person name="Zhang Y."/>
        </authorList>
    </citation>
    <scope>NUCLEOTIDE SEQUENCE [LARGE SCALE GENOMIC DNA]</scope>
    <source>
        <strain evidence="2">cv. Yunnan</strain>
        <tissue evidence="1">Leaves</tissue>
    </source>
</reference>
<name>A0ACB9IP66_9ASTR</name>
<sequence>MLLRLFSSGHRGDAWMGGGSVDVCEIGFRSITEDFCSSQIQLDMDMDRSYSGRCKAECIVPELITPVKIVKSKDFKSVKRGNHGVEILSSR</sequence>
<comment type="caution">
    <text evidence="1">The sequence shown here is derived from an EMBL/GenBank/DDBJ whole genome shotgun (WGS) entry which is preliminary data.</text>
</comment>
<dbReference type="EMBL" id="CM042025">
    <property type="protein sequence ID" value="KAI3809180.1"/>
    <property type="molecule type" value="Genomic_DNA"/>
</dbReference>
<reference evidence="2" key="1">
    <citation type="journal article" date="2022" name="Mol. Ecol. Resour.">
        <title>The genomes of chicory, endive, great burdock and yacon provide insights into Asteraceae palaeo-polyploidization history and plant inulin production.</title>
        <authorList>
            <person name="Fan W."/>
            <person name="Wang S."/>
            <person name="Wang H."/>
            <person name="Wang A."/>
            <person name="Jiang F."/>
            <person name="Liu H."/>
            <person name="Zhao H."/>
            <person name="Xu D."/>
            <person name="Zhang Y."/>
        </authorList>
    </citation>
    <scope>NUCLEOTIDE SEQUENCE [LARGE SCALE GENOMIC DNA]</scope>
    <source>
        <strain evidence="2">cv. Yunnan</strain>
    </source>
</reference>
<gene>
    <name evidence="1" type="ORF">L1987_25150</name>
</gene>
<dbReference type="Proteomes" id="UP001056120">
    <property type="component" value="Linkage Group LG08"/>
</dbReference>
<accession>A0ACB9IP66</accession>